<reference evidence="3 4" key="1">
    <citation type="journal article" date="2019" name="Int. J. Syst. Evol. Microbiol.">
        <title>The Global Catalogue of Microorganisms (GCM) 10K type strain sequencing project: providing services to taxonomists for standard genome sequencing and annotation.</title>
        <authorList>
            <consortium name="The Broad Institute Genomics Platform"/>
            <consortium name="The Broad Institute Genome Sequencing Center for Infectious Disease"/>
            <person name="Wu L."/>
            <person name="Ma J."/>
        </authorList>
    </citation>
    <scope>NUCLEOTIDE SEQUENCE [LARGE SCALE GENOMIC DNA]</scope>
    <source>
        <strain evidence="3 4">JCM 3325</strain>
    </source>
</reference>
<sequence>MIRRRDRPAEPTYQGMEFPRPNGRGTRAARMPWRLPDEPALSGIAADAVSVGGLTVRAASMVGPGHRCEEPAQPRQDAYRLGRDTAKRYLLVAVADGMSDSKRSHVGANVAVTALVGRLRADLGKGVPLDAPGIFLDASRQMAGAAHGQGLAEDDVRAAALAAVVPVEPDAAGGRDVWLAWLADVGAWHRTGASGGPGWRRIGGAEKGGLDAGRLSEFLPFHPGKARHAVVRVERGAVLAFATDGIGDALTGRTAEWFARRWDEPPHVAAFVQDVGYEARGLLDDRTAVVLWCDR</sequence>
<evidence type="ECO:0000313" key="4">
    <source>
        <dbReference type="Proteomes" id="UP001501231"/>
    </source>
</evidence>
<name>A0ABN3JJP4_9ACTN</name>
<feature type="domain" description="PPM-type phosphatase" evidence="2">
    <location>
        <begin position="65"/>
        <end position="262"/>
    </location>
</feature>
<protein>
    <recommendedName>
        <fullName evidence="2">PPM-type phosphatase domain-containing protein</fullName>
    </recommendedName>
</protein>
<evidence type="ECO:0000313" key="3">
    <source>
        <dbReference type="EMBL" id="GAA2432490.1"/>
    </source>
</evidence>
<proteinExistence type="predicted"/>
<accession>A0ABN3JJP4</accession>
<evidence type="ECO:0000256" key="1">
    <source>
        <dbReference type="SAM" id="MobiDB-lite"/>
    </source>
</evidence>
<dbReference type="SUPFAM" id="SSF81606">
    <property type="entry name" value="PP2C-like"/>
    <property type="match status" value="1"/>
</dbReference>
<dbReference type="EMBL" id="BAAARW010000020">
    <property type="protein sequence ID" value="GAA2432490.1"/>
    <property type="molecule type" value="Genomic_DNA"/>
</dbReference>
<dbReference type="Pfam" id="PF13672">
    <property type="entry name" value="PP2C_2"/>
    <property type="match status" value="1"/>
</dbReference>
<dbReference type="InterPro" id="IPR001932">
    <property type="entry name" value="PPM-type_phosphatase-like_dom"/>
</dbReference>
<evidence type="ECO:0000259" key="2">
    <source>
        <dbReference type="Pfam" id="PF13672"/>
    </source>
</evidence>
<gene>
    <name evidence="3" type="ORF">GCM10010191_53150</name>
</gene>
<feature type="region of interest" description="Disordered" evidence="1">
    <location>
        <begin position="1"/>
        <end position="25"/>
    </location>
</feature>
<dbReference type="Gene3D" id="3.60.40.10">
    <property type="entry name" value="PPM-type phosphatase domain"/>
    <property type="match status" value="1"/>
</dbReference>
<organism evidence="3 4">
    <name type="scientific">Actinomadura vinacea</name>
    <dbReference type="NCBI Taxonomy" id="115336"/>
    <lineage>
        <taxon>Bacteria</taxon>
        <taxon>Bacillati</taxon>
        <taxon>Actinomycetota</taxon>
        <taxon>Actinomycetes</taxon>
        <taxon>Streptosporangiales</taxon>
        <taxon>Thermomonosporaceae</taxon>
        <taxon>Actinomadura</taxon>
    </lineage>
</organism>
<dbReference type="Proteomes" id="UP001501231">
    <property type="component" value="Unassembled WGS sequence"/>
</dbReference>
<dbReference type="InterPro" id="IPR036457">
    <property type="entry name" value="PPM-type-like_dom_sf"/>
</dbReference>
<keyword evidence="4" id="KW-1185">Reference proteome</keyword>
<comment type="caution">
    <text evidence="3">The sequence shown here is derived from an EMBL/GenBank/DDBJ whole genome shotgun (WGS) entry which is preliminary data.</text>
</comment>